<evidence type="ECO:0000256" key="5">
    <source>
        <dbReference type="ARBA" id="ARBA00022692"/>
    </source>
</evidence>
<organism evidence="11">
    <name type="scientific">Timema bartmani</name>
    <dbReference type="NCBI Taxonomy" id="61472"/>
    <lineage>
        <taxon>Eukaryota</taxon>
        <taxon>Metazoa</taxon>
        <taxon>Ecdysozoa</taxon>
        <taxon>Arthropoda</taxon>
        <taxon>Hexapoda</taxon>
        <taxon>Insecta</taxon>
        <taxon>Pterygota</taxon>
        <taxon>Neoptera</taxon>
        <taxon>Polyneoptera</taxon>
        <taxon>Phasmatodea</taxon>
        <taxon>Timematodea</taxon>
        <taxon>Timematoidea</taxon>
        <taxon>Timematidae</taxon>
        <taxon>Timema</taxon>
    </lineage>
</organism>
<feature type="transmembrane region" description="Helical" evidence="9">
    <location>
        <begin position="409"/>
        <end position="429"/>
    </location>
</feature>
<dbReference type="SUPFAM" id="SSF103473">
    <property type="entry name" value="MFS general substrate transporter"/>
    <property type="match status" value="1"/>
</dbReference>
<feature type="transmembrane region" description="Helical" evidence="9">
    <location>
        <begin position="436"/>
        <end position="458"/>
    </location>
</feature>
<comment type="subcellular location">
    <subcellularLocation>
        <location evidence="1">Cell membrane</location>
        <topology evidence="1">Multi-pass membrane protein</topology>
    </subcellularLocation>
</comment>
<evidence type="ECO:0000256" key="9">
    <source>
        <dbReference type="SAM" id="Phobius"/>
    </source>
</evidence>
<dbReference type="PROSITE" id="PS50850">
    <property type="entry name" value="MFS"/>
    <property type="match status" value="1"/>
</dbReference>
<proteinExistence type="predicted"/>
<dbReference type="InterPro" id="IPR005828">
    <property type="entry name" value="MFS_sugar_transport-like"/>
</dbReference>
<feature type="transmembrane region" description="Helical" evidence="9">
    <location>
        <begin position="506"/>
        <end position="527"/>
    </location>
</feature>
<dbReference type="GO" id="GO:0022857">
    <property type="term" value="F:transmembrane transporter activity"/>
    <property type="evidence" value="ECO:0007669"/>
    <property type="project" value="InterPro"/>
</dbReference>
<dbReference type="GO" id="GO:0005886">
    <property type="term" value="C:plasma membrane"/>
    <property type="evidence" value="ECO:0007669"/>
    <property type="project" value="UniProtKB-SubCell"/>
</dbReference>
<feature type="transmembrane region" description="Helical" evidence="9">
    <location>
        <begin position="373"/>
        <end position="397"/>
    </location>
</feature>
<dbReference type="EMBL" id="OD564873">
    <property type="protein sequence ID" value="CAD7440086.1"/>
    <property type="molecule type" value="Genomic_DNA"/>
</dbReference>
<feature type="transmembrane region" description="Helical" evidence="9">
    <location>
        <begin position="225"/>
        <end position="247"/>
    </location>
</feature>
<feature type="region of interest" description="Disordered" evidence="8">
    <location>
        <begin position="39"/>
        <end position="60"/>
    </location>
</feature>
<keyword evidence="6 9" id="KW-1133">Transmembrane helix</keyword>
<feature type="transmembrane region" description="Helical" evidence="9">
    <location>
        <begin position="539"/>
        <end position="557"/>
    </location>
</feature>
<evidence type="ECO:0000313" key="11">
    <source>
        <dbReference type="EMBL" id="CAD7440086.1"/>
    </source>
</evidence>
<dbReference type="InterPro" id="IPR050549">
    <property type="entry name" value="MFS_Trehalose_Transporter"/>
</dbReference>
<dbReference type="Gene3D" id="1.20.1250.20">
    <property type="entry name" value="MFS general substrate transporter like domains"/>
    <property type="match status" value="1"/>
</dbReference>
<keyword evidence="2" id="KW-0813">Transport</keyword>
<dbReference type="InterPro" id="IPR036259">
    <property type="entry name" value="MFS_trans_sf"/>
</dbReference>
<dbReference type="InterPro" id="IPR005829">
    <property type="entry name" value="Sugar_transporter_CS"/>
</dbReference>
<gene>
    <name evidence="11" type="ORF">TBIB3V08_LOCUS2613</name>
</gene>
<evidence type="ECO:0000256" key="3">
    <source>
        <dbReference type="ARBA" id="ARBA00022475"/>
    </source>
</evidence>
<reference evidence="11" key="1">
    <citation type="submission" date="2020-11" db="EMBL/GenBank/DDBJ databases">
        <authorList>
            <person name="Tran Van P."/>
        </authorList>
    </citation>
    <scope>NUCLEOTIDE SEQUENCE</scope>
</reference>
<feature type="transmembrane region" description="Helical" evidence="9">
    <location>
        <begin position="470"/>
        <end position="494"/>
    </location>
</feature>
<sequence length="596" mass="66378">MDAEQADMIAPVVITDNEVERPEYRCPLHFTMGDMEKLSKEEEGSLVNGRVEEESVEERDSEREQAAAICGGHHRVHAMERVKRTALKDDISGSPLAGFHSVYTCLNCRASLVFKGEIFVQILILSVSERGKINLAAFTQGTIVGWPSPVMPALQSEEGPVFDQPMTDDEVSLMGALLCAGATIMTPVYSYLANNKSRKLTGYLIGIPPVICWLMTIYAKTKVVLYVARFFIGCVGAGNTVLCPIYVTEIAEDSVRGSLGTYVMLFFYVGVLFSYSIGGYTSYTTFSWICLFVPLLFMFAFFWLPESPFYLMVKNKPDQARKALTWLRSGDSRLVEEEMSKITEAIQRSKHDRNKKPSIKDLFLDRGTRRAMVVSLGLVANNQLCGMFAVLTFTVTIFKDSGSDLSPNLASILVGILQCLGIFMTAALIDRAGRRILQIISNIALAVCLGVLGLYSYYKIEGADVSSYGWVPVVCLCSYVVFIGLGVTIIPYIVMNEIFPPEMRGMALTINYVIMWVLAFVVTRYFIPVADVFGLDVCYGFFAFCCVLGALFAYYMLPETKNKSLETILREFRGDVETDIPLQEVVREKKGFSDVE</sequence>
<feature type="transmembrane region" description="Helical" evidence="9">
    <location>
        <begin position="286"/>
        <end position="304"/>
    </location>
</feature>
<accession>A0A7R9HXP3</accession>
<dbReference type="PANTHER" id="PTHR48021:SF1">
    <property type="entry name" value="GH07001P-RELATED"/>
    <property type="match status" value="1"/>
</dbReference>
<evidence type="ECO:0000256" key="4">
    <source>
        <dbReference type="ARBA" id="ARBA00022597"/>
    </source>
</evidence>
<feature type="transmembrane region" description="Helical" evidence="9">
    <location>
        <begin position="259"/>
        <end position="280"/>
    </location>
</feature>
<evidence type="ECO:0000256" key="2">
    <source>
        <dbReference type="ARBA" id="ARBA00022448"/>
    </source>
</evidence>
<name>A0A7R9HXP3_9NEOP</name>
<keyword evidence="5 9" id="KW-0812">Transmembrane</keyword>
<evidence type="ECO:0000256" key="1">
    <source>
        <dbReference type="ARBA" id="ARBA00004651"/>
    </source>
</evidence>
<feature type="domain" description="Major facilitator superfamily (MFS) profile" evidence="10">
    <location>
        <begin position="125"/>
        <end position="561"/>
    </location>
</feature>
<keyword evidence="4" id="KW-0762">Sugar transport</keyword>
<feature type="transmembrane region" description="Helical" evidence="9">
    <location>
        <begin position="200"/>
        <end position="219"/>
    </location>
</feature>
<dbReference type="PANTHER" id="PTHR48021">
    <property type="match status" value="1"/>
</dbReference>
<dbReference type="PROSITE" id="PS00216">
    <property type="entry name" value="SUGAR_TRANSPORT_1"/>
    <property type="match status" value="1"/>
</dbReference>
<dbReference type="Pfam" id="PF00083">
    <property type="entry name" value="Sugar_tr"/>
    <property type="match status" value="1"/>
</dbReference>
<evidence type="ECO:0000256" key="6">
    <source>
        <dbReference type="ARBA" id="ARBA00022989"/>
    </source>
</evidence>
<dbReference type="InterPro" id="IPR020846">
    <property type="entry name" value="MFS_dom"/>
</dbReference>
<dbReference type="AlphaFoldDB" id="A0A7R9HXP3"/>
<protein>
    <recommendedName>
        <fullName evidence="10">Major facilitator superfamily (MFS) profile domain-containing protein</fullName>
    </recommendedName>
</protein>
<keyword evidence="3" id="KW-1003">Cell membrane</keyword>
<keyword evidence="7 9" id="KW-0472">Membrane</keyword>
<dbReference type="FunFam" id="1.20.1250.20:FF:000218">
    <property type="entry name" value="facilitated trehalose transporter Tret1"/>
    <property type="match status" value="1"/>
</dbReference>
<feature type="compositionally biased region" description="Basic and acidic residues" evidence="8">
    <location>
        <begin position="50"/>
        <end position="60"/>
    </location>
</feature>
<evidence type="ECO:0000256" key="8">
    <source>
        <dbReference type="SAM" id="MobiDB-lite"/>
    </source>
</evidence>
<evidence type="ECO:0000256" key="7">
    <source>
        <dbReference type="ARBA" id="ARBA00023136"/>
    </source>
</evidence>
<feature type="transmembrane region" description="Helical" evidence="9">
    <location>
        <begin position="173"/>
        <end position="193"/>
    </location>
</feature>
<evidence type="ECO:0000259" key="10">
    <source>
        <dbReference type="PROSITE" id="PS50850"/>
    </source>
</evidence>